<dbReference type="GO" id="GO:0009245">
    <property type="term" value="P:lipid A biosynthetic process"/>
    <property type="evidence" value="ECO:0007669"/>
    <property type="project" value="TreeGrafter"/>
</dbReference>
<accession>A0AB36TE60</accession>
<dbReference type="PANTHER" id="PTHR34990">
    <property type="entry name" value="UDP-2,3-DIACYLGLUCOSAMINE HYDROLASE-RELATED"/>
    <property type="match status" value="1"/>
</dbReference>
<dbReference type="SUPFAM" id="SSF56300">
    <property type="entry name" value="Metallo-dependent phosphatases"/>
    <property type="match status" value="1"/>
</dbReference>
<comment type="caution">
    <text evidence="7">The sequence shown here is derived from an EMBL/GenBank/DDBJ whole genome shotgun (WGS) entry which is preliminary data.</text>
</comment>
<gene>
    <name evidence="7" type="ORF">M972_11861</name>
</gene>
<dbReference type="InterPro" id="IPR029052">
    <property type="entry name" value="Metallo-depent_PP-like"/>
</dbReference>
<protein>
    <submittedName>
        <fullName evidence="7">UDP-2,3-diacylglucosamine pyrophosphatase LpxH</fullName>
    </submittedName>
</protein>
<evidence type="ECO:0000256" key="2">
    <source>
        <dbReference type="ARBA" id="ARBA00022519"/>
    </source>
</evidence>
<evidence type="ECO:0000256" key="4">
    <source>
        <dbReference type="ARBA" id="ARBA00023136"/>
    </source>
</evidence>
<dbReference type="InterPro" id="IPR043461">
    <property type="entry name" value="LpxH-like"/>
</dbReference>
<dbReference type="AlphaFoldDB" id="A0AB36TE60"/>
<keyword evidence="3" id="KW-0479">Metal-binding</keyword>
<dbReference type="GO" id="GO:0046872">
    <property type="term" value="F:metal ion binding"/>
    <property type="evidence" value="ECO:0007669"/>
    <property type="project" value="UniProtKB-KW"/>
</dbReference>
<evidence type="ECO:0000256" key="3">
    <source>
        <dbReference type="ARBA" id="ARBA00022723"/>
    </source>
</evidence>
<dbReference type="EMBL" id="PDBW01000001">
    <property type="protein sequence ID" value="PFH02098.1"/>
    <property type="molecule type" value="Genomic_DNA"/>
</dbReference>
<keyword evidence="1" id="KW-1003">Cell membrane</keyword>
<dbReference type="RefSeq" id="WP_003519463.1">
    <property type="nucleotide sequence ID" value="NZ_CP013828.1"/>
</dbReference>
<evidence type="ECO:0000313" key="8">
    <source>
        <dbReference type="Proteomes" id="UP000223596"/>
    </source>
</evidence>
<evidence type="ECO:0000313" key="7">
    <source>
        <dbReference type="EMBL" id="PFH02098.1"/>
    </source>
</evidence>
<feature type="domain" description="Calcineurin-like phosphoesterase" evidence="6">
    <location>
        <begin position="24"/>
        <end position="233"/>
    </location>
</feature>
<name>A0AB36TE60_ACETH</name>
<keyword evidence="2" id="KW-0997">Cell inner membrane</keyword>
<sequence>MYEFKRLSEVFESAEEIPFDDFSKIIIMSDCHRGDGSWADNFSKNKNIYYAALTYYYRNNFTYIELGDGDELWENDNICDIISEHRDVFSLLTRFIDEGRAYFIYGNHDIEKKKYALRTLRERKSFKYLEDGDKRNVAAFFKTKVHEGLILRHRVTGDKIFLVHGHQADFANDKLWRVSKFFVRYLWRPLELLGIRDPNSASKNDRKKTVIANKIVDWVKSNNQMIIAGHTHRAVFPAVGQPPYFNDGCCVHPYGITGIEIVHGKIALVKWSVKTKDDGTLYVGRDEIEKPVKLKEYFR</sequence>
<dbReference type="GO" id="GO:0008758">
    <property type="term" value="F:UDP-2,3-diacylglucosamine hydrolase activity"/>
    <property type="evidence" value="ECO:0007669"/>
    <property type="project" value="TreeGrafter"/>
</dbReference>
<dbReference type="Proteomes" id="UP000223596">
    <property type="component" value="Unassembled WGS sequence"/>
</dbReference>
<dbReference type="GeneID" id="35803558"/>
<evidence type="ECO:0000256" key="5">
    <source>
        <dbReference type="ARBA" id="ARBA00023211"/>
    </source>
</evidence>
<dbReference type="PANTHER" id="PTHR34990:SF2">
    <property type="entry name" value="BLL8164 PROTEIN"/>
    <property type="match status" value="1"/>
</dbReference>
<dbReference type="Pfam" id="PF00149">
    <property type="entry name" value="Metallophos"/>
    <property type="match status" value="1"/>
</dbReference>
<proteinExistence type="predicted"/>
<keyword evidence="4" id="KW-0472">Membrane</keyword>
<reference evidence="7 8" key="1">
    <citation type="submission" date="2017-09" db="EMBL/GenBank/DDBJ databases">
        <title>Evaluation of Pacific Biosciences Sequencing Technology to Finishing C. thermocellum Genome Sequences.</title>
        <authorList>
            <person name="Brown S."/>
        </authorList>
    </citation>
    <scope>NUCLEOTIDE SEQUENCE [LARGE SCALE GENOMIC DNA]</scope>
    <source>
        <strain evidence="7 8">AD2</strain>
    </source>
</reference>
<dbReference type="GO" id="GO:0016020">
    <property type="term" value="C:membrane"/>
    <property type="evidence" value="ECO:0007669"/>
    <property type="project" value="GOC"/>
</dbReference>
<organism evidence="7 8">
    <name type="scientific">Acetivibrio thermocellus AD2</name>
    <dbReference type="NCBI Taxonomy" id="1138384"/>
    <lineage>
        <taxon>Bacteria</taxon>
        <taxon>Bacillati</taxon>
        <taxon>Bacillota</taxon>
        <taxon>Clostridia</taxon>
        <taxon>Eubacteriales</taxon>
        <taxon>Oscillospiraceae</taxon>
        <taxon>Acetivibrio</taxon>
    </lineage>
</organism>
<evidence type="ECO:0000259" key="6">
    <source>
        <dbReference type="Pfam" id="PF00149"/>
    </source>
</evidence>
<evidence type="ECO:0000256" key="1">
    <source>
        <dbReference type="ARBA" id="ARBA00022475"/>
    </source>
</evidence>
<dbReference type="InterPro" id="IPR004843">
    <property type="entry name" value="Calcineurin-like_PHP"/>
</dbReference>
<keyword evidence="5" id="KW-0464">Manganese</keyword>
<dbReference type="Gene3D" id="3.60.21.10">
    <property type="match status" value="1"/>
</dbReference>